<comment type="subunit">
    <text evidence="2">Part of the 50S ribosomal subunit.</text>
</comment>
<feature type="domain" description="Large ribosomal subunit protein uL30-like ferredoxin-like fold" evidence="7">
    <location>
        <begin position="4"/>
        <end position="54"/>
    </location>
</feature>
<keyword evidence="3 6" id="KW-0689">Ribosomal protein</keyword>
<dbReference type="InterPro" id="IPR016082">
    <property type="entry name" value="Ribosomal_uL30_ferredoxin-like"/>
</dbReference>
<evidence type="ECO:0000256" key="3">
    <source>
        <dbReference type="ARBA" id="ARBA00022980"/>
    </source>
</evidence>
<organism evidence="8">
    <name type="scientific">uncultured Nitrospirae bacterium Rifle_16ft_4_minimus_18822</name>
    <dbReference type="NCBI Taxonomy" id="1665126"/>
    <lineage>
        <taxon>Bacteria</taxon>
        <taxon>Pseudomonadati</taxon>
        <taxon>Nitrospirota</taxon>
        <taxon>environmental samples</taxon>
    </lineage>
</organism>
<dbReference type="Gene3D" id="3.30.1390.20">
    <property type="entry name" value="Ribosomal protein L30, ferredoxin-like fold domain"/>
    <property type="match status" value="1"/>
</dbReference>
<dbReference type="CDD" id="cd01658">
    <property type="entry name" value="Ribosomal_L30"/>
    <property type="match status" value="1"/>
</dbReference>
<evidence type="ECO:0000256" key="2">
    <source>
        <dbReference type="ARBA" id="ARBA00011838"/>
    </source>
</evidence>
<reference evidence="8" key="1">
    <citation type="journal article" date="2015" name="ISME J.">
        <title>Aquifer environment selects for microbial species cohorts in sediment and groundwater.</title>
        <authorList>
            <person name="Hug L.A."/>
            <person name="Thomas B.C."/>
            <person name="Brown C.T."/>
            <person name="Frischkorn K.R."/>
            <person name="Williams K.H."/>
            <person name="Tringe S.G."/>
            <person name="Banfield J.F."/>
        </authorList>
    </citation>
    <scope>NUCLEOTIDE SEQUENCE</scope>
</reference>
<evidence type="ECO:0000256" key="4">
    <source>
        <dbReference type="ARBA" id="ARBA00023274"/>
    </source>
</evidence>
<dbReference type="InterPro" id="IPR005996">
    <property type="entry name" value="Ribosomal_uL30_bac-type"/>
</dbReference>
<keyword evidence="4 6" id="KW-0687">Ribonucleoprotein</keyword>
<dbReference type="InterPro" id="IPR018038">
    <property type="entry name" value="Ribosomal_uL30_CS"/>
</dbReference>
<evidence type="ECO:0000313" key="8">
    <source>
        <dbReference type="EMBL" id="AKQ01472.1"/>
    </source>
</evidence>
<dbReference type="PANTHER" id="PTHR15892">
    <property type="entry name" value="MITOCHONDRIAL RIBOSOMAL PROTEIN L30"/>
    <property type="match status" value="1"/>
</dbReference>
<evidence type="ECO:0000256" key="5">
    <source>
        <dbReference type="ARBA" id="ARBA00035492"/>
    </source>
</evidence>
<comment type="similarity">
    <text evidence="1 6">Belongs to the universal ribosomal protein uL30 family.</text>
</comment>
<evidence type="ECO:0000256" key="6">
    <source>
        <dbReference type="RuleBase" id="RU003734"/>
    </source>
</evidence>
<evidence type="ECO:0000259" key="7">
    <source>
        <dbReference type="Pfam" id="PF00327"/>
    </source>
</evidence>
<dbReference type="InterPro" id="IPR036919">
    <property type="entry name" value="Ribo_uL30_ferredoxin-like_sf"/>
</dbReference>
<dbReference type="HAMAP" id="MF_01371_B">
    <property type="entry name" value="Ribosomal_uL30_B"/>
    <property type="match status" value="1"/>
</dbReference>
<evidence type="ECO:0000256" key="1">
    <source>
        <dbReference type="ARBA" id="ARBA00007594"/>
    </source>
</evidence>
<dbReference type="PIRSF" id="PIRSF002211">
    <property type="entry name" value="Ribosomal_L30_bac-type"/>
    <property type="match status" value="1"/>
</dbReference>
<dbReference type="PROSITE" id="PS00634">
    <property type="entry name" value="RIBOSOMAL_L30"/>
    <property type="match status" value="1"/>
</dbReference>
<sequence length="64" mass="7257">MKKIAIKQVRSGIGTPEKHRLIIKGLGLRRIGHTVFRVDTPEIRGMVWKIKHLVEVSEGVDEAK</sequence>
<name>A0A0H4T511_9BACT</name>
<accession>A0A0H4T511</accession>
<dbReference type="NCBIfam" id="TIGR01308">
    <property type="entry name" value="rpmD_bact"/>
    <property type="match status" value="1"/>
</dbReference>
<dbReference type="EMBL" id="KT006967">
    <property type="protein sequence ID" value="AKQ01472.1"/>
    <property type="molecule type" value="Genomic_DNA"/>
</dbReference>
<dbReference type="Pfam" id="PF00327">
    <property type="entry name" value="Ribosomal_L30"/>
    <property type="match status" value="1"/>
</dbReference>
<protein>
    <recommendedName>
        <fullName evidence="5">50S ribosomal protein L30</fullName>
    </recommendedName>
</protein>
<dbReference type="SUPFAM" id="SSF55129">
    <property type="entry name" value="Ribosomal protein L30p/L7e"/>
    <property type="match status" value="1"/>
</dbReference>
<dbReference type="PANTHER" id="PTHR15892:SF2">
    <property type="entry name" value="LARGE RIBOSOMAL SUBUNIT PROTEIN UL30M"/>
    <property type="match status" value="1"/>
</dbReference>
<dbReference type="FunFam" id="3.30.1390.20:FF:000001">
    <property type="entry name" value="50S ribosomal protein L30"/>
    <property type="match status" value="1"/>
</dbReference>
<proteinExistence type="inferred from homology"/>
<dbReference type="GO" id="GO:0006412">
    <property type="term" value="P:translation"/>
    <property type="evidence" value="ECO:0007669"/>
    <property type="project" value="InterPro"/>
</dbReference>
<dbReference type="GO" id="GO:0003735">
    <property type="term" value="F:structural constituent of ribosome"/>
    <property type="evidence" value="ECO:0007669"/>
    <property type="project" value="InterPro"/>
</dbReference>
<dbReference type="AlphaFoldDB" id="A0A0H4T511"/>
<dbReference type="GO" id="GO:0022625">
    <property type="term" value="C:cytosolic large ribosomal subunit"/>
    <property type="evidence" value="ECO:0007669"/>
    <property type="project" value="TreeGrafter"/>
</dbReference>